<proteinExistence type="predicted"/>
<feature type="region of interest" description="Disordered" evidence="1">
    <location>
        <begin position="985"/>
        <end position="1079"/>
    </location>
</feature>
<evidence type="ECO:0000256" key="1">
    <source>
        <dbReference type="SAM" id="MobiDB-lite"/>
    </source>
</evidence>
<protein>
    <submittedName>
        <fullName evidence="2">Uncharacterized protein</fullName>
    </submittedName>
</protein>
<dbReference type="OrthoDB" id="253076at2759"/>
<feature type="region of interest" description="Disordered" evidence="1">
    <location>
        <begin position="534"/>
        <end position="566"/>
    </location>
</feature>
<accession>A0A0N1HXT7</accession>
<keyword evidence="3" id="KW-1185">Reference proteome</keyword>
<organism evidence="2 3">
    <name type="scientific">Leptomonas seymouri</name>
    <dbReference type="NCBI Taxonomy" id="5684"/>
    <lineage>
        <taxon>Eukaryota</taxon>
        <taxon>Discoba</taxon>
        <taxon>Euglenozoa</taxon>
        <taxon>Kinetoplastea</taxon>
        <taxon>Metakinetoplastina</taxon>
        <taxon>Trypanosomatida</taxon>
        <taxon>Trypanosomatidae</taxon>
        <taxon>Leishmaniinae</taxon>
        <taxon>Leptomonas</taxon>
    </lineage>
</organism>
<feature type="compositionally biased region" description="Polar residues" evidence="1">
    <location>
        <begin position="1487"/>
        <end position="1496"/>
    </location>
</feature>
<feature type="compositionally biased region" description="Basic and acidic residues" evidence="1">
    <location>
        <begin position="999"/>
        <end position="1008"/>
    </location>
</feature>
<dbReference type="Proteomes" id="UP000038009">
    <property type="component" value="Unassembled WGS sequence"/>
</dbReference>
<evidence type="ECO:0000313" key="2">
    <source>
        <dbReference type="EMBL" id="KPI87394.1"/>
    </source>
</evidence>
<feature type="region of interest" description="Disordered" evidence="1">
    <location>
        <begin position="1368"/>
        <end position="1402"/>
    </location>
</feature>
<dbReference type="OMA" id="RACLHCV"/>
<evidence type="ECO:0000313" key="3">
    <source>
        <dbReference type="Proteomes" id="UP000038009"/>
    </source>
</evidence>
<feature type="region of interest" description="Disordered" evidence="1">
    <location>
        <begin position="335"/>
        <end position="375"/>
    </location>
</feature>
<feature type="compositionally biased region" description="Polar residues" evidence="1">
    <location>
        <begin position="1368"/>
        <end position="1385"/>
    </location>
</feature>
<feature type="compositionally biased region" description="Low complexity" evidence="1">
    <location>
        <begin position="1047"/>
        <end position="1066"/>
    </location>
</feature>
<name>A0A0N1HXT7_LEPSE</name>
<reference evidence="2 3" key="1">
    <citation type="journal article" date="2015" name="PLoS Pathog.">
        <title>Leptomonas seymouri: Adaptations to the Dixenous Life Cycle Analyzed by Genome Sequencing, Transcriptome Profiling and Co-infection with Leishmania donovani.</title>
        <authorList>
            <person name="Kraeva N."/>
            <person name="Butenko A."/>
            <person name="Hlavacova J."/>
            <person name="Kostygov A."/>
            <person name="Myskova J."/>
            <person name="Grybchuk D."/>
            <person name="Lestinova T."/>
            <person name="Votypka J."/>
            <person name="Volf P."/>
            <person name="Opperdoes F."/>
            <person name="Flegontov P."/>
            <person name="Lukes J."/>
            <person name="Yurchenko V."/>
        </authorList>
    </citation>
    <scope>NUCLEOTIDE SEQUENCE [LARGE SCALE GENOMIC DNA]</scope>
    <source>
        <strain evidence="2 3">ATCC 30220</strain>
    </source>
</reference>
<gene>
    <name evidence="2" type="ORF">ABL78_3528</name>
</gene>
<dbReference type="PANTHER" id="PTHR35614">
    <property type="match status" value="1"/>
</dbReference>
<dbReference type="EMBL" id="LJSK01000090">
    <property type="protein sequence ID" value="KPI87394.1"/>
    <property type="molecule type" value="Genomic_DNA"/>
</dbReference>
<feature type="region of interest" description="Disordered" evidence="1">
    <location>
        <begin position="1481"/>
        <end position="1518"/>
    </location>
</feature>
<sequence length="1617" mass="171905">MGAAPSRETIEHTLPQPPFYGQRQQIVLVPLLKKFFPSADCPLFVQLYEARCDPAVRYYYYADDGVKDVSHATPAPPAQEACGDDTSSLSLAERVGGVPFHCPPMEVFPSVSFSREEMYDAYVTQGGERLVYNTDAEMLQAYRADPTSVRPLPCAVAFLYRRSAQGVPAGVENTGDGAAESGEPTAAAESKRSTLRAAPHTIPEDCSEVLGCYVKATGFVGDVQCLGRHRHRRGTERLNYEMQMFLTKSAGDHNRTHVLLSAIYTYAEQWQRACLHCVPHDLVGEHAPPEAHGEASAQGKEELDVVPSFYKPFTQTHEMLVEASRAGGHYPDLPHGVEGEGAATNTAAGHEAAAKDASTRAGARAHTPDQQQAKARYWAPPPLSALVLRSRRANVPLLCFLRETRACIANMFLFHVKYYYHEHQKEQQDMESTEEMVAAAAVGGNIGVQPTLHPDMLPPGCWHMWMQDTLTLSDASGEDNYESVLNVHCTERFMQSIVEYVVACLLHNLNPLEAFRSQPSREAVASGNNNMIATSCSTPRADATGDRASSPAVEGESSAAPTTTGAVEEAVRGKGARVGVEAVATTTAAVIPHSLSLFRLPDEGMLVVTWPPRPIDETAALPSTGVAADILSQWKHLYSTHYLFWVIGPSVENRRSATVAMLNWVQAKKGPVIWGYHLDEHDREISSTPLERHRNSIVYAVYPSSSMEDYLCTVKINGVGEEMLLGDTVLCLMPVTGGESTEERVLRVCRLPLEELLLGELRNASKLAREASPVDPRWVRQKLTARGTYKGCVLRAPTLAEGDTETTVVISNGVELPAVPPEADGIVGDGTSCLWRVDLLERYYRVIAVTPQFLKPLRKKHSKKKKLLSKAAVAQGTATQVFLAAPHANVGPADGAGEQMRGTAKETEQWAEAVSAATTSAPKQAGSLAPVLFEGEKVEAHHGIAEAATAAGATAISSPTVVPTNQKKKAKKAAAAAVACMESSTEVAAEAPSNAVTTHESKEAHESANGKARPPAITPPPELHEDSKPDASGGQKTAKTAALPMGASSTETTATAPATESATHASKPQPTVVPSRPLPAGEIDPNAIYNIIKGSKNWGRLQRTPVTSTRTSSVATPTLSYAESGSWGCGAGHAQPAAYPPGYGAHGRGPPSYDAHAYPLQLPLPLPIPGSAAAAVVTGGYAMPHYGANYACAQVGSAAAAPPPPPPCCAHSGGGHAPPDYENCYPQGSGLAEKRFGLSYDQMPHGGATAAVDGEAPERCELNEGVMCVAGKLQKELATLTTLEEAEAKAMTFTELKGRGAHPGQEAFSSHRITHLPLPRRANFGMETSPTVPLPHATAASASSLDSPAARWLGHNISPPLPLSEAVISSQMPSTSHPDSGSANKVGSPELYSPQHAQSAEDPNSTLLITGGSRLRIQLGDFVSPVVNNGNAPAVPIGHHTRYASSPYQQQISAFEDVGAMSNPGDGPAGSSVNVHVRVRHHHHTHSPATSFFSDSTGDHGNSHPHHTHGSHAQGEAGTSILHPSQSFASMGSLSIVFQGAGGAPGSNPAGSIREPQNSGMGGDHSTHSHPYRTHVLGAASSTRSGETTSTARLTNKRCGTYRWDWRTVSLDIGEED</sequence>
<feature type="compositionally biased region" description="Low complexity" evidence="1">
    <location>
        <begin position="340"/>
        <end position="351"/>
    </location>
</feature>
<dbReference type="VEuPathDB" id="TriTrypDB:Lsey_0090_0120"/>
<dbReference type="PANTHER" id="PTHR35614:SF6">
    <property type="match status" value="1"/>
</dbReference>
<comment type="caution">
    <text evidence="2">The sequence shown here is derived from an EMBL/GenBank/DDBJ whole genome shotgun (WGS) entry which is preliminary data.</text>
</comment>
<feature type="region of interest" description="Disordered" evidence="1">
    <location>
        <begin position="1540"/>
        <end position="1572"/>
    </location>
</feature>